<name>A0ABX8AY73_9BACT</name>
<dbReference type="RefSeq" id="WP_211422018.1">
    <property type="nucleotide sequence ID" value="NZ_CP072642.1"/>
</dbReference>
<dbReference type="Proteomes" id="UP000677668">
    <property type="component" value="Chromosome 1"/>
</dbReference>
<gene>
    <name evidence="1" type="ORF">J8C05_09820</name>
</gene>
<keyword evidence="2" id="KW-1185">Reference proteome</keyword>
<accession>A0ABX8AY73</accession>
<dbReference type="EMBL" id="CP072642">
    <property type="protein sequence ID" value="QUV93657.1"/>
    <property type="molecule type" value="Genomic_DNA"/>
</dbReference>
<evidence type="ECO:0000313" key="1">
    <source>
        <dbReference type="EMBL" id="QUV93657.1"/>
    </source>
</evidence>
<sequence length="51" mass="5705">MNTLETKTVPTDSMPAKKVFVEPELKAFDHLEKQIQGLRVLEAFSASFLAP</sequence>
<evidence type="ECO:0000313" key="2">
    <source>
        <dbReference type="Proteomes" id="UP000677668"/>
    </source>
</evidence>
<organism evidence="1 2">
    <name type="scientific">Chloracidobacterium sp. N</name>
    <dbReference type="NCBI Taxonomy" id="2821540"/>
    <lineage>
        <taxon>Bacteria</taxon>
        <taxon>Pseudomonadati</taxon>
        <taxon>Acidobacteriota</taxon>
        <taxon>Terriglobia</taxon>
        <taxon>Terriglobales</taxon>
        <taxon>Acidobacteriaceae</taxon>
        <taxon>Chloracidobacterium</taxon>
        <taxon>Chloracidobacterium aggregatum</taxon>
    </lineage>
</organism>
<reference evidence="1 2" key="1">
    <citation type="submission" date="2021-03" db="EMBL/GenBank/DDBJ databases">
        <title>Genomic and phenotypic characterization of Chloracidobacterium isolates provides evidence for multiple species.</title>
        <authorList>
            <person name="Saini M.K."/>
            <person name="Costas A.M.G."/>
            <person name="Tank M."/>
            <person name="Bryant D.A."/>
        </authorList>
    </citation>
    <scope>NUCLEOTIDE SEQUENCE [LARGE SCALE GENOMIC DNA]</scope>
    <source>
        <strain evidence="1 2">N</strain>
    </source>
</reference>
<proteinExistence type="predicted"/>
<protein>
    <submittedName>
        <fullName evidence="1">Uncharacterized protein</fullName>
    </submittedName>
</protein>